<evidence type="ECO:0000313" key="3">
    <source>
        <dbReference type="EMBL" id="CEJ06768.1"/>
    </source>
</evidence>
<sequence length="241" mass="26928">MRLRIAYSKMEAAKFIAHLDLARVFERAMRRAQIPVAYSEGFNPHPKISFGSALAVGVEGQKEYVDIELRQEMDIREILGRLQEQLPSGIRLLEGSVVAPGSKALMAILNSAGYLIRVPMALPIGPERLREGVQAWLGRGHIPYARYSKRGPTEKDIRPWVKRLTAEIEGEEVVLELEVEVGNSGGVRPEEVLASLRELENLPFDLEAARIRRTGIYVQYRGQNYSPLDTPKGPGAKSEAR</sequence>
<reference evidence="2" key="2">
    <citation type="submission" date="2020-01" db="EMBL/GenBank/DDBJ databases">
        <authorList>
            <person name="Hornung B."/>
        </authorList>
    </citation>
    <scope>NUCLEOTIDE SEQUENCE</scope>
    <source>
        <strain evidence="2">PacBioINE</strain>
    </source>
</reference>
<reference evidence="3" key="1">
    <citation type="submission" date="2014-11" db="EMBL/GenBank/DDBJ databases">
        <authorList>
            <person name="Hornung B.V."/>
        </authorList>
    </citation>
    <scope>NUCLEOTIDE SEQUENCE</scope>
    <source>
        <strain evidence="3">INE</strain>
    </source>
</reference>
<keyword evidence="4" id="KW-1185">Reference proteome</keyword>
<dbReference type="NCBIfam" id="TIGR03936">
    <property type="entry name" value="sam_1_link_chp"/>
    <property type="match status" value="1"/>
</dbReference>
<dbReference type="Pfam" id="PF10105">
    <property type="entry name" value="DUF2344"/>
    <property type="match status" value="1"/>
</dbReference>
<evidence type="ECO:0000259" key="1">
    <source>
        <dbReference type="Pfam" id="PF10105"/>
    </source>
</evidence>
<dbReference type="InterPro" id="IPR018768">
    <property type="entry name" value="DUF2344"/>
</dbReference>
<proteinExistence type="predicted"/>
<evidence type="ECO:0000313" key="4">
    <source>
        <dbReference type="Proteomes" id="UP001071230"/>
    </source>
</evidence>
<protein>
    <submittedName>
        <fullName evidence="3">Radical SAM-linked protein</fullName>
    </submittedName>
</protein>
<gene>
    <name evidence="2" type="ORF">DEACI_0049</name>
    <name evidence="3" type="ORF">DEACI_1219</name>
</gene>
<dbReference type="EMBL" id="CDGJ01000033">
    <property type="protein sequence ID" value="CEJ06768.1"/>
    <property type="molecule type" value="Genomic_DNA"/>
</dbReference>
<feature type="domain" description="DUF2344" evidence="1">
    <location>
        <begin position="2"/>
        <end position="189"/>
    </location>
</feature>
<dbReference type="Proteomes" id="UP001071230">
    <property type="component" value="Unassembled WGS sequence"/>
</dbReference>
<evidence type="ECO:0000313" key="2">
    <source>
        <dbReference type="EMBL" id="CAA7599427.1"/>
    </source>
</evidence>
<accession>A0A8S0XUH5</accession>
<organism evidence="2">
    <name type="scientific">Acididesulfobacillus acetoxydans</name>
    <dbReference type="NCBI Taxonomy" id="1561005"/>
    <lineage>
        <taxon>Bacteria</taxon>
        <taxon>Bacillati</taxon>
        <taxon>Bacillota</taxon>
        <taxon>Clostridia</taxon>
        <taxon>Eubacteriales</taxon>
        <taxon>Peptococcaceae</taxon>
        <taxon>Acididesulfobacillus</taxon>
    </lineage>
</organism>
<dbReference type="AlphaFoldDB" id="A0A8S0XUH5"/>
<dbReference type="EMBL" id="LR746496">
    <property type="protein sequence ID" value="CAA7599427.1"/>
    <property type="molecule type" value="Genomic_DNA"/>
</dbReference>
<dbReference type="KEGG" id="aacx:DEACI_0049"/>
<dbReference type="Proteomes" id="UP000836597">
    <property type="component" value="Chromosome"/>
</dbReference>
<name>A0A8S0XUH5_9FIRM</name>